<sequence length="405" mass="41409">MLAGIGCAVTLIALSVAANRLQDLLWTDLPQGLGVADDSRWWTMAMLTAVGVAVGLVVWKVPGHAGPDPATTGLVAEPLRLSVLPSLTLAIVIGLAGGVSLGPENPIIAINTALTVWVFSRVWRSVPVEMAVALAAAATIGAMFGTPVAAALLFTEIAATTPGGRVWDKLFAPLVAAASGALTMTAFGAPVFAVSVPPYSEPALVDLVSAVVIALATALLCLAAVYAFPVVHGFFHRLRNPLLAITLGGVLLGLLGALGGRITLFKGLDEMKQLTDDSGDMSTSHLLLVTVVKLAALLIAASCGFRGGRIFPAVFIGVGAGLVAHSMISAIPSAVAVSAGVLGAVLVVARDGWLALFMAATTIGDIRILPVLCVAILPLWLLVANRPEMLLTPHAVPAPQPKAAR</sequence>
<feature type="transmembrane region" description="Helical" evidence="5">
    <location>
        <begin position="242"/>
        <end position="264"/>
    </location>
</feature>
<dbReference type="Gene3D" id="1.10.3080.10">
    <property type="entry name" value="Clc chloride channel"/>
    <property type="match status" value="1"/>
</dbReference>
<dbReference type="CDD" id="cd00400">
    <property type="entry name" value="Voltage_gated_ClC"/>
    <property type="match status" value="1"/>
</dbReference>
<organism evidence="6 7">
    <name type="scientific">Nocardia africana</name>
    <dbReference type="NCBI Taxonomy" id="134964"/>
    <lineage>
        <taxon>Bacteria</taxon>
        <taxon>Bacillati</taxon>
        <taxon>Actinomycetota</taxon>
        <taxon>Actinomycetes</taxon>
        <taxon>Mycobacteriales</taxon>
        <taxon>Nocardiaceae</taxon>
        <taxon>Nocardia</taxon>
    </lineage>
</organism>
<proteinExistence type="predicted"/>
<feature type="transmembrane region" description="Helical" evidence="5">
    <location>
        <begin position="207"/>
        <end position="230"/>
    </location>
</feature>
<feature type="transmembrane region" description="Helical" evidence="5">
    <location>
        <begin position="79"/>
        <end position="99"/>
    </location>
</feature>
<dbReference type="PANTHER" id="PTHR43427:SF9">
    <property type="entry name" value="ION-TRANSPORT PROTEIN YFEO-RELATED"/>
    <property type="match status" value="1"/>
</dbReference>
<dbReference type="GO" id="GO:0015108">
    <property type="term" value="F:chloride transmembrane transporter activity"/>
    <property type="evidence" value="ECO:0007669"/>
    <property type="project" value="InterPro"/>
</dbReference>
<protein>
    <submittedName>
        <fullName evidence="6">Putative ion channel protein</fullName>
    </submittedName>
</protein>
<feature type="transmembrane region" description="Helical" evidence="5">
    <location>
        <begin position="170"/>
        <end position="195"/>
    </location>
</feature>
<reference evidence="6 7" key="1">
    <citation type="submission" date="2018-06" db="EMBL/GenBank/DDBJ databases">
        <authorList>
            <consortium name="Pathogen Informatics"/>
            <person name="Doyle S."/>
        </authorList>
    </citation>
    <scope>NUCLEOTIDE SEQUENCE [LARGE SCALE GENOMIC DNA]</scope>
    <source>
        <strain evidence="6 7">NCTC13184</strain>
    </source>
</reference>
<dbReference type="GO" id="GO:0005886">
    <property type="term" value="C:plasma membrane"/>
    <property type="evidence" value="ECO:0007669"/>
    <property type="project" value="TreeGrafter"/>
</dbReference>
<dbReference type="Proteomes" id="UP000255082">
    <property type="component" value="Unassembled WGS sequence"/>
</dbReference>
<name>A0A378WXH6_9NOCA</name>
<evidence type="ECO:0000256" key="3">
    <source>
        <dbReference type="ARBA" id="ARBA00022989"/>
    </source>
</evidence>
<dbReference type="SUPFAM" id="SSF81340">
    <property type="entry name" value="Clc chloride channel"/>
    <property type="match status" value="1"/>
</dbReference>
<evidence type="ECO:0000256" key="4">
    <source>
        <dbReference type="ARBA" id="ARBA00023136"/>
    </source>
</evidence>
<feature type="transmembrane region" description="Helical" evidence="5">
    <location>
        <begin position="366"/>
        <end position="383"/>
    </location>
</feature>
<feature type="transmembrane region" description="Helical" evidence="5">
    <location>
        <begin position="130"/>
        <end position="158"/>
    </location>
</feature>
<dbReference type="NCBIfam" id="NF002971">
    <property type="entry name" value="PRK03655.1"/>
    <property type="match status" value="1"/>
</dbReference>
<keyword evidence="2 5" id="KW-0812">Transmembrane</keyword>
<dbReference type="InterPro" id="IPR050368">
    <property type="entry name" value="ClC-type_chloride_channel"/>
</dbReference>
<keyword evidence="4 5" id="KW-0472">Membrane</keyword>
<feature type="transmembrane region" description="Helical" evidence="5">
    <location>
        <begin position="310"/>
        <end position="328"/>
    </location>
</feature>
<accession>A0A378WXH6</accession>
<feature type="transmembrane region" description="Helical" evidence="5">
    <location>
        <begin position="41"/>
        <end position="59"/>
    </location>
</feature>
<dbReference type="AlphaFoldDB" id="A0A378WXH6"/>
<gene>
    <name evidence="6" type="ORF">NCTC13184_03545</name>
</gene>
<keyword evidence="3 5" id="KW-1133">Transmembrane helix</keyword>
<feature type="transmembrane region" description="Helical" evidence="5">
    <location>
        <begin position="284"/>
        <end position="303"/>
    </location>
</feature>
<evidence type="ECO:0000256" key="2">
    <source>
        <dbReference type="ARBA" id="ARBA00022692"/>
    </source>
</evidence>
<dbReference type="InterPro" id="IPR001807">
    <property type="entry name" value="ClC"/>
</dbReference>
<evidence type="ECO:0000256" key="5">
    <source>
        <dbReference type="SAM" id="Phobius"/>
    </source>
</evidence>
<dbReference type="EMBL" id="UGRU01000001">
    <property type="protein sequence ID" value="SUA45023.1"/>
    <property type="molecule type" value="Genomic_DNA"/>
</dbReference>
<dbReference type="InterPro" id="IPR014743">
    <property type="entry name" value="Cl-channel_core"/>
</dbReference>
<evidence type="ECO:0000256" key="1">
    <source>
        <dbReference type="ARBA" id="ARBA00004141"/>
    </source>
</evidence>
<evidence type="ECO:0000313" key="6">
    <source>
        <dbReference type="EMBL" id="SUA45023.1"/>
    </source>
</evidence>
<evidence type="ECO:0000313" key="7">
    <source>
        <dbReference type="Proteomes" id="UP000255082"/>
    </source>
</evidence>
<dbReference type="Pfam" id="PF00654">
    <property type="entry name" value="Voltage_CLC"/>
    <property type="match status" value="1"/>
</dbReference>
<comment type="subcellular location">
    <subcellularLocation>
        <location evidence="1">Membrane</location>
        <topology evidence="1">Multi-pass membrane protein</topology>
    </subcellularLocation>
</comment>
<dbReference type="PANTHER" id="PTHR43427">
    <property type="entry name" value="CHLORIDE CHANNEL PROTEIN CLC-E"/>
    <property type="match status" value="1"/>
</dbReference>
<dbReference type="PRINTS" id="PR00762">
    <property type="entry name" value="CLCHANNEL"/>
</dbReference>